<dbReference type="VEuPathDB" id="FungiDB:AeMF1_018799"/>
<protein>
    <submittedName>
        <fullName evidence="2">Uncharacterized protein</fullName>
    </submittedName>
</protein>
<organism evidence="2 3">
    <name type="scientific">Aphanomyces euteiches</name>
    <dbReference type="NCBI Taxonomy" id="100861"/>
    <lineage>
        <taxon>Eukaryota</taxon>
        <taxon>Sar</taxon>
        <taxon>Stramenopiles</taxon>
        <taxon>Oomycota</taxon>
        <taxon>Saprolegniomycetes</taxon>
        <taxon>Saprolegniales</taxon>
        <taxon>Verrucalvaceae</taxon>
        <taxon>Aphanomyces</taxon>
    </lineage>
</organism>
<evidence type="ECO:0000256" key="1">
    <source>
        <dbReference type="SAM" id="MobiDB-lite"/>
    </source>
</evidence>
<keyword evidence="3" id="KW-1185">Reference proteome</keyword>
<proteinExistence type="predicted"/>
<name>A0A6G0WLH8_9STRA</name>
<accession>A0A6G0WLH8</accession>
<reference evidence="2 3" key="1">
    <citation type="submission" date="2019-07" db="EMBL/GenBank/DDBJ databases">
        <title>Genomics analysis of Aphanomyces spp. identifies a new class of oomycete effector associated with host adaptation.</title>
        <authorList>
            <person name="Gaulin E."/>
        </authorList>
    </citation>
    <scope>NUCLEOTIDE SEQUENCE [LARGE SCALE GENOMIC DNA]</scope>
    <source>
        <strain evidence="2 3">ATCC 201684</strain>
    </source>
</reference>
<gene>
    <name evidence="2" type="ORF">Ae201684_013962</name>
</gene>
<dbReference type="EMBL" id="VJMJ01000181">
    <property type="protein sequence ID" value="KAF0728136.1"/>
    <property type="molecule type" value="Genomic_DNA"/>
</dbReference>
<evidence type="ECO:0000313" key="3">
    <source>
        <dbReference type="Proteomes" id="UP000481153"/>
    </source>
</evidence>
<evidence type="ECO:0000313" key="2">
    <source>
        <dbReference type="EMBL" id="KAF0728136.1"/>
    </source>
</evidence>
<feature type="region of interest" description="Disordered" evidence="1">
    <location>
        <begin position="426"/>
        <end position="447"/>
    </location>
</feature>
<dbReference type="Proteomes" id="UP000481153">
    <property type="component" value="Unassembled WGS sequence"/>
</dbReference>
<sequence>MPGSEALPPTPPMHKNDAAVVRFLHTECNEELFCSQYIRNNKATGHKNLRCFPHCCQGHKSRSYCGSSLTVACADASCEYVFGRFELEHASSSGPQMDKSIDDVIRVGDVRRLRDFRTVIKTKNNPLASWIQGTELSKDESMKLFELNENRISWHYGYVSNRFSTDATHVFRVYFFKRVSLENDTIECIAQMASTPFRLVSSRQIRKEAQTVAPTMLSLVDLDKITDDRKSYIDRATNLAVIQTVLMKIGDFVRTPRGIALSSLTWDISSNGADFTLFPNLHPQNEEAAATAITLLVDLVEGILAADFVRKIQSVLAALASCVSSASKLNKAFGGFIELMESQVFTHVNKAIIYPGGTSPVACVEQLVRFLRVSLPAECFVADEEAFEGLGFTTTSSTSSTMHQQEPPYFVAFVAQLRLKFQQSLQQRSPPPSIQSRTKGLSGKWHRSDSNRPDIPLFMVREYAFRIAEHFEFVLEDESFHIYLAASLIPAWTTYHLSGKPQRPLPGHMGISTHVGMNGRTVIAYIGWREVNRVTLQTYMWPMKPTFTRVRYTRHIQYEPETDRVVVISEMEQANFDPICPPVDADLDVQMNYPATYFPRRKYTEYYERDVAKKRKAPAM</sequence>
<comment type="caution">
    <text evidence="2">The sequence shown here is derived from an EMBL/GenBank/DDBJ whole genome shotgun (WGS) entry which is preliminary data.</text>
</comment>
<dbReference type="AlphaFoldDB" id="A0A6G0WLH8"/>